<keyword evidence="3" id="KW-1185">Reference proteome</keyword>
<dbReference type="RefSeq" id="WP_034892301.1">
    <property type="nucleotide sequence ID" value="NZ_JRUQ01000032.1"/>
</dbReference>
<feature type="domain" description="Xylose isomerase-like TIM barrel" evidence="1">
    <location>
        <begin position="34"/>
        <end position="294"/>
    </location>
</feature>
<dbReference type="PANTHER" id="PTHR12110">
    <property type="entry name" value="HYDROXYPYRUVATE ISOMERASE"/>
    <property type="match status" value="1"/>
</dbReference>
<accession>A0A0A4A7Q0</accession>
<dbReference type="Gene3D" id="3.20.20.150">
    <property type="entry name" value="Divalent-metal-dependent TIM barrel enzymes"/>
    <property type="match status" value="1"/>
</dbReference>
<gene>
    <name evidence="2" type="ORF">NG99_11155</name>
</gene>
<protein>
    <submittedName>
        <fullName evidence="2">Endonuclease</fullName>
    </submittedName>
</protein>
<dbReference type="InterPro" id="IPR030823">
    <property type="entry name" value="IolE/MocC"/>
</dbReference>
<dbReference type="NCBIfam" id="TIGR04379">
    <property type="entry name" value="myo_inos_iolE"/>
    <property type="match status" value="1"/>
</dbReference>
<dbReference type="OrthoDB" id="9804047at2"/>
<keyword evidence="2" id="KW-0378">Hydrolase</keyword>
<evidence type="ECO:0000313" key="3">
    <source>
        <dbReference type="Proteomes" id="UP000030351"/>
    </source>
</evidence>
<name>A0A0A4A7Q0_9GAMM</name>
<reference evidence="2 3" key="1">
    <citation type="submission" date="2014-10" db="EMBL/GenBank/DDBJ databases">
        <title>Genome sequence of Erwinia typographi M043b.</title>
        <authorList>
            <person name="Chan K.-G."/>
            <person name="Tan W.-S."/>
        </authorList>
    </citation>
    <scope>NUCLEOTIDE SEQUENCE [LARGE SCALE GENOMIC DNA]</scope>
    <source>
        <strain evidence="2 3">M043b</strain>
    </source>
</reference>
<dbReference type="EMBL" id="JRUQ01000032">
    <property type="protein sequence ID" value="KGT93868.1"/>
    <property type="molecule type" value="Genomic_DNA"/>
</dbReference>
<sequence>MSVSKRIRVGVSPLSWTNDVLEDLGGDIPLETCLEEAAAAGYEGIELGRKFPRTINKLQPILSNAKLKLASGWFSGFLAERSFEEELEAVHDHALLLKSLGAKVMVYGECGAMPGSAPLDEPLSLSPALANISLEQYAQKLNNLSVSLLKIYGLRLAYHHHLMMVVETNDELKAFLEATNDLVGIVLDCGHATAAGVDISWVIENYGNRVAHIHMKDVRGDVLDNVINNDLSFNDAVRNGLFAVPGDGIVNYAPVINFLKDSTYDGWIIIEAEQDPEKAPPFETVKKARSWVRDKIGI</sequence>
<dbReference type="SUPFAM" id="SSF51658">
    <property type="entry name" value="Xylose isomerase-like"/>
    <property type="match status" value="1"/>
</dbReference>
<keyword evidence="2" id="KW-0255">Endonuclease</keyword>
<dbReference type="Proteomes" id="UP000030351">
    <property type="component" value="Unassembled WGS sequence"/>
</dbReference>
<dbReference type="InterPro" id="IPR036237">
    <property type="entry name" value="Xyl_isomerase-like_sf"/>
</dbReference>
<evidence type="ECO:0000313" key="2">
    <source>
        <dbReference type="EMBL" id="KGT93868.1"/>
    </source>
</evidence>
<organism evidence="2 3">
    <name type="scientific">Erwinia typographi</name>
    <dbReference type="NCBI Taxonomy" id="371042"/>
    <lineage>
        <taxon>Bacteria</taxon>
        <taxon>Pseudomonadati</taxon>
        <taxon>Pseudomonadota</taxon>
        <taxon>Gammaproteobacteria</taxon>
        <taxon>Enterobacterales</taxon>
        <taxon>Erwiniaceae</taxon>
        <taxon>Erwinia</taxon>
    </lineage>
</organism>
<dbReference type="eggNOG" id="COG1082">
    <property type="taxonomic scope" value="Bacteria"/>
</dbReference>
<dbReference type="STRING" id="371042.NG99_11155"/>
<dbReference type="InterPro" id="IPR050312">
    <property type="entry name" value="IolE/XylAMocC-like"/>
</dbReference>
<comment type="caution">
    <text evidence="2">The sequence shown here is derived from an EMBL/GenBank/DDBJ whole genome shotgun (WGS) entry which is preliminary data.</text>
</comment>
<dbReference type="AlphaFoldDB" id="A0A0A4A7Q0"/>
<dbReference type="GO" id="GO:0004519">
    <property type="term" value="F:endonuclease activity"/>
    <property type="evidence" value="ECO:0007669"/>
    <property type="project" value="UniProtKB-KW"/>
</dbReference>
<dbReference type="PANTHER" id="PTHR12110:SF41">
    <property type="entry name" value="INOSOSE DEHYDRATASE"/>
    <property type="match status" value="1"/>
</dbReference>
<evidence type="ECO:0000259" key="1">
    <source>
        <dbReference type="Pfam" id="PF01261"/>
    </source>
</evidence>
<dbReference type="InterPro" id="IPR013022">
    <property type="entry name" value="Xyl_isomerase-like_TIM-brl"/>
</dbReference>
<keyword evidence="2" id="KW-0540">Nuclease</keyword>
<dbReference type="Pfam" id="PF01261">
    <property type="entry name" value="AP_endonuc_2"/>
    <property type="match status" value="1"/>
</dbReference>
<proteinExistence type="predicted"/>